<dbReference type="Pfam" id="PF16188">
    <property type="entry name" value="Peptidase_M24_C"/>
    <property type="match status" value="1"/>
</dbReference>
<dbReference type="OrthoDB" id="9995434at2759"/>
<comment type="cofactor">
    <cofactor evidence="1">
        <name>Mn(2+)</name>
        <dbReference type="ChEBI" id="CHEBI:29035"/>
    </cofactor>
</comment>
<dbReference type="InterPro" id="IPR050422">
    <property type="entry name" value="X-Pro_aminopeptidase_P"/>
</dbReference>
<gene>
    <name evidence="8" type="ORF">TrRE_jg564</name>
</gene>
<accession>A0A9W7CFZ9</accession>
<evidence type="ECO:0000256" key="3">
    <source>
        <dbReference type="ARBA" id="ARBA00022723"/>
    </source>
</evidence>
<proteinExistence type="inferred from homology"/>
<evidence type="ECO:0000259" key="7">
    <source>
        <dbReference type="Pfam" id="PF16188"/>
    </source>
</evidence>
<feature type="domain" description="Peptidase M24 C-terminal" evidence="7">
    <location>
        <begin position="196"/>
        <end position="257"/>
    </location>
</feature>
<comment type="similarity">
    <text evidence="2">Belongs to the peptidase M24B family.</text>
</comment>
<evidence type="ECO:0000256" key="5">
    <source>
        <dbReference type="ARBA" id="ARBA00023211"/>
    </source>
</evidence>
<dbReference type="AlphaFoldDB" id="A0A9W7CFZ9"/>
<dbReference type="Proteomes" id="UP001165082">
    <property type="component" value="Unassembled WGS sequence"/>
</dbReference>
<name>A0A9W7CFZ9_9STRA</name>
<evidence type="ECO:0000259" key="6">
    <source>
        <dbReference type="Pfam" id="PF00557"/>
    </source>
</evidence>
<evidence type="ECO:0000256" key="4">
    <source>
        <dbReference type="ARBA" id="ARBA00022801"/>
    </source>
</evidence>
<dbReference type="FunFam" id="3.90.230.10:FF:000007">
    <property type="entry name" value="Xaa-Pro aminopeptidase P"/>
    <property type="match status" value="1"/>
</dbReference>
<dbReference type="GO" id="GO:0005737">
    <property type="term" value="C:cytoplasm"/>
    <property type="evidence" value="ECO:0007669"/>
    <property type="project" value="UniProtKB-ARBA"/>
</dbReference>
<dbReference type="Pfam" id="PF00557">
    <property type="entry name" value="Peptidase_M24"/>
    <property type="match status" value="1"/>
</dbReference>
<keyword evidence="9" id="KW-1185">Reference proteome</keyword>
<dbReference type="InterPro" id="IPR036005">
    <property type="entry name" value="Creatinase/aminopeptidase-like"/>
</dbReference>
<keyword evidence="3" id="KW-0479">Metal-binding</keyword>
<evidence type="ECO:0000256" key="1">
    <source>
        <dbReference type="ARBA" id="ARBA00001936"/>
    </source>
</evidence>
<dbReference type="GO" id="GO:0016787">
    <property type="term" value="F:hydrolase activity"/>
    <property type="evidence" value="ECO:0007669"/>
    <property type="project" value="UniProtKB-KW"/>
</dbReference>
<dbReference type="EMBL" id="BRXZ01000215">
    <property type="protein sequence ID" value="GMI07587.1"/>
    <property type="molecule type" value="Genomic_DNA"/>
</dbReference>
<evidence type="ECO:0000313" key="8">
    <source>
        <dbReference type="EMBL" id="GMI07587.1"/>
    </source>
</evidence>
<dbReference type="GO" id="GO:0046872">
    <property type="term" value="F:metal ion binding"/>
    <property type="evidence" value="ECO:0007669"/>
    <property type="project" value="UniProtKB-KW"/>
</dbReference>
<organism evidence="8 9">
    <name type="scientific">Triparma retinervis</name>
    <dbReference type="NCBI Taxonomy" id="2557542"/>
    <lineage>
        <taxon>Eukaryota</taxon>
        <taxon>Sar</taxon>
        <taxon>Stramenopiles</taxon>
        <taxon>Ochrophyta</taxon>
        <taxon>Bolidophyceae</taxon>
        <taxon>Parmales</taxon>
        <taxon>Triparmaceae</taxon>
        <taxon>Triparma</taxon>
    </lineage>
</organism>
<dbReference type="PANTHER" id="PTHR43763:SF6">
    <property type="entry name" value="XAA-PRO AMINOPEPTIDASE 1"/>
    <property type="match status" value="1"/>
</dbReference>
<dbReference type="InterPro" id="IPR032416">
    <property type="entry name" value="Peptidase_M24_C"/>
</dbReference>
<reference evidence="8" key="1">
    <citation type="submission" date="2022-07" db="EMBL/GenBank/DDBJ databases">
        <title>Genome analysis of Parmales, a sister group of diatoms, reveals the evolutionary specialization of diatoms from phago-mixotrophs to photoautotrophs.</title>
        <authorList>
            <person name="Ban H."/>
            <person name="Sato S."/>
            <person name="Yoshikawa S."/>
            <person name="Kazumasa Y."/>
            <person name="Nakamura Y."/>
            <person name="Ichinomiya M."/>
            <person name="Saitoh K."/>
            <person name="Sato N."/>
            <person name="Blanc-Mathieu R."/>
            <person name="Endo H."/>
            <person name="Kuwata A."/>
            <person name="Ogata H."/>
        </authorList>
    </citation>
    <scope>NUCLEOTIDE SEQUENCE</scope>
</reference>
<dbReference type="InterPro" id="IPR000994">
    <property type="entry name" value="Pept_M24"/>
</dbReference>
<keyword evidence="5" id="KW-0464">Manganese</keyword>
<evidence type="ECO:0000313" key="9">
    <source>
        <dbReference type="Proteomes" id="UP001165082"/>
    </source>
</evidence>
<feature type="domain" description="Peptidase M24" evidence="6">
    <location>
        <begin position="6"/>
        <end position="176"/>
    </location>
</feature>
<evidence type="ECO:0000256" key="2">
    <source>
        <dbReference type="ARBA" id="ARBA00008766"/>
    </source>
</evidence>
<sequence length="271" mass="29595">MQSPDFIEASFPTIAGVGSNGAIIHYRAEASSPLHKTLTPSTPILIDSGGQYTMGTTDVTRTWQFGEPTPVFSSHFTNVLKGNIGIDSCIFPENTPGVIIDSFARRALWNSGCDYGHGTGHGVGAALNVHEGPASISPRMGNKEPLKIGMVLSNEPGYYEPGNFGIRIENLLIVKEKGFDRGSGKKKTKKVDGAKNFLQFERLTMIPIQKSLIDLTLMTSEELDWLDSYHAEIWDKVGGRLENGTDAKVWLEEACKKVERERVEGTVPVVA</sequence>
<dbReference type="Gene3D" id="3.90.230.10">
    <property type="entry name" value="Creatinase/methionine aminopeptidase superfamily"/>
    <property type="match status" value="1"/>
</dbReference>
<comment type="caution">
    <text evidence="8">The sequence shown here is derived from an EMBL/GenBank/DDBJ whole genome shotgun (WGS) entry which is preliminary data.</text>
</comment>
<keyword evidence="4" id="KW-0378">Hydrolase</keyword>
<dbReference type="SUPFAM" id="SSF55920">
    <property type="entry name" value="Creatinase/aminopeptidase"/>
    <property type="match status" value="1"/>
</dbReference>
<dbReference type="PANTHER" id="PTHR43763">
    <property type="entry name" value="XAA-PRO AMINOPEPTIDASE 1"/>
    <property type="match status" value="1"/>
</dbReference>
<protein>
    <submittedName>
        <fullName evidence="8">Uncharacterized protein</fullName>
    </submittedName>
</protein>